<evidence type="ECO:0000313" key="2">
    <source>
        <dbReference type="Proteomes" id="UP000236735"/>
    </source>
</evidence>
<protein>
    <submittedName>
        <fullName evidence="1">PD-(D/E)XK nuclease superfamily protein</fullName>
    </submittedName>
</protein>
<dbReference type="Proteomes" id="UP000236735">
    <property type="component" value="Unassembled WGS sequence"/>
</dbReference>
<dbReference type="Gene3D" id="3.90.320.10">
    <property type="match status" value="1"/>
</dbReference>
<reference evidence="1 2" key="1">
    <citation type="submission" date="2016-10" db="EMBL/GenBank/DDBJ databases">
        <authorList>
            <person name="de Groot N.N."/>
        </authorList>
    </citation>
    <scope>NUCLEOTIDE SEQUENCE [LARGE SCALE GENOMIC DNA]</scope>
    <source>
        <strain evidence="1 2">AR32</strain>
    </source>
</reference>
<sequence length="293" mass="34689">MTNEYNERLFAFTRSREMEEKMRLFTDAGLYEQDRYIDFEPEEHVYTYKGQTRLLPVSSLIAYFFEQFDAQAAAQRQWERYHIPVEESLTKWERIGKKASEVGTFVHAQTENYFRDGSFETECPFCFRGETEVVSVEQEKQHFLHFIDDYKIRPYRQEWPVYDTKLNIAGTIDMVCKEQDGELTIYDWKRSSKVVNPLGQPIVEAFGGRTGFNGIMLPDTAFYHYCMQQNLYRYILEQHYGVRVKAMNLVVLCPDYPTYYVAQVPKMDEVIDQIVAACHREDLGHRLIKNKNS</sequence>
<dbReference type="AlphaFoldDB" id="A0A1H5TEF2"/>
<dbReference type="SUPFAM" id="SSF52980">
    <property type="entry name" value="Restriction endonuclease-like"/>
    <property type="match status" value="1"/>
</dbReference>
<dbReference type="EMBL" id="FNUV01000002">
    <property type="protein sequence ID" value="SEF61143.1"/>
    <property type="molecule type" value="Genomic_DNA"/>
</dbReference>
<gene>
    <name evidence="1" type="ORF">SAMN05216354_1015</name>
</gene>
<dbReference type="InterPro" id="IPR011335">
    <property type="entry name" value="Restrct_endonuc-II-like"/>
</dbReference>
<organism evidence="1 2">
    <name type="scientific">Xylanibacter ruminicola</name>
    <name type="common">Prevotella ruminicola</name>
    <dbReference type="NCBI Taxonomy" id="839"/>
    <lineage>
        <taxon>Bacteria</taxon>
        <taxon>Pseudomonadati</taxon>
        <taxon>Bacteroidota</taxon>
        <taxon>Bacteroidia</taxon>
        <taxon>Bacteroidales</taxon>
        <taxon>Prevotellaceae</taxon>
        <taxon>Xylanibacter</taxon>
    </lineage>
</organism>
<proteinExistence type="predicted"/>
<evidence type="ECO:0000313" key="1">
    <source>
        <dbReference type="EMBL" id="SEF61143.1"/>
    </source>
</evidence>
<dbReference type="InterPro" id="IPR011604">
    <property type="entry name" value="PDDEXK-like_dom_sf"/>
</dbReference>
<accession>A0A1H5TEF2</accession>
<name>A0A1H5TEF2_XYLRU</name>